<dbReference type="AlphaFoldDB" id="A0AAN7A470"/>
<evidence type="ECO:0000313" key="4">
    <source>
        <dbReference type="Proteomes" id="UP001302321"/>
    </source>
</evidence>
<comment type="caution">
    <text evidence="3">The sequence shown here is derived from an EMBL/GenBank/DDBJ whole genome shotgun (WGS) entry which is preliminary data.</text>
</comment>
<keyword evidence="2" id="KW-0732">Signal</keyword>
<protein>
    <recommendedName>
        <fullName evidence="5">Secreted protein</fullName>
    </recommendedName>
</protein>
<proteinExistence type="predicted"/>
<evidence type="ECO:0000313" key="3">
    <source>
        <dbReference type="EMBL" id="KAK4174786.1"/>
    </source>
</evidence>
<dbReference type="EMBL" id="MU866264">
    <property type="protein sequence ID" value="KAK4174786.1"/>
    <property type="molecule type" value="Genomic_DNA"/>
</dbReference>
<feature type="region of interest" description="Disordered" evidence="1">
    <location>
        <begin position="115"/>
        <end position="135"/>
    </location>
</feature>
<feature type="chain" id="PRO_5042964142" description="Secreted protein" evidence="2">
    <location>
        <begin position="31"/>
        <end position="155"/>
    </location>
</feature>
<name>A0AAN7A470_9PEZI</name>
<evidence type="ECO:0000256" key="2">
    <source>
        <dbReference type="SAM" id="SignalP"/>
    </source>
</evidence>
<reference evidence="3" key="1">
    <citation type="journal article" date="2023" name="Mol. Phylogenet. Evol.">
        <title>Genome-scale phylogeny and comparative genomics of the fungal order Sordariales.</title>
        <authorList>
            <person name="Hensen N."/>
            <person name="Bonometti L."/>
            <person name="Westerberg I."/>
            <person name="Brannstrom I.O."/>
            <person name="Guillou S."/>
            <person name="Cros-Aarteil S."/>
            <person name="Calhoun S."/>
            <person name="Haridas S."/>
            <person name="Kuo A."/>
            <person name="Mondo S."/>
            <person name="Pangilinan J."/>
            <person name="Riley R."/>
            <person name="LaButti K."/>
            <person name="Andreopoulos B."/>
            <person name="Lipzen A."/>
            <person name="Chen C."/>
            <person name="Yan M."/>
            <person name="Daum C."/>
            <person name="Ng V."/>
            <person name="Clum A."/>
            <person name="Steindorff A."/>
            <person name="Ohm R.A."/>
            <person name="Martin F."/>
            <person name="Silar P."/>
            <person name="Natvig D.O."/>
            <person name="Lalanne C."/>
            <person name="Gautier V."/>
            <person name="Ament-Velasquez S.L."/>
            <person name="Kruys A."/>
            <person name="Hutchinson M.I."/>
            <person name="Powell A.J."/>
            <person name="Barry K."/>
            <person name="Miller A.N."/>
            <person name="Grigoriev I.V."/>
            <person name="Debuchy R."/>
            <person name="Gladieux P."/>
            <person name="Hiltunen Thoren M."/>
            <person name="Johannesson H."/>
        </authorList>
    </citation>
    <scope>NUCLEOTIDE SEQUENCE</scope>
    <source>
        <strain evidence="3">CBS 892.96</strain>
    </source>
</reference>
<sequence>MSGILGRDASSLFSLVWSVCLLCSWSLTGSLEFGCALMISIPPSRSRVTKPARRIRIEIYFGPRSPCVTLGIWHTQPVKKRHGVGGRKGGGCEYHCAFVALYVYAENMQMPPGRPSAGCNPAARNRRVRGRDPCSKKVSSDLLRCERYLRGWSGG</sequence>
<reference evidence="3" key="2">
    <citation type="submission" date="2023-05" db="EMBL/GenBank/DDBJ databases">
        <authorList>
            <consortium name="Lawrence Berkeley National Laboratory"/>
            <person name="Steindorff A."/>
            <person name="Hensen N."/>
            <person name="Bonometti L."/>
            <person name="Westerberg I."/>
            <person name="Brannstrom I.O."/>
            <person name="Guillou S."/>
            <person name="Cros-Aarteil S."/>
            <person name="Calhoun S."/>
            <person name="Haridas S."/>
            <person name="Kuo A."/>
            <person name="Mondo S."/>
            <person name="Pangilinan J."/>
            <person name="Riley R."/>
            <person name="Labutti K."/>
            <person name="Andreopoulos B."/>
            <person name="Lipzen A."/>
            <person name="Chen C."/>
            <person name="Yanf M."/>
            <person name="Daum C."/>
            <person name="Ng V."/>
            <person name="Clum A."/>
            <person name="Ohm R."/>
            <person name="Martin F."/>
            <person name="Silar P."/>
            <person name="Natvig D."/>
            <person name="Lalanne C."/>
            <person name="Gautier V."/>
            <person name="Ament-Velasquez S.L."/>
            <person name="Kruys A."/>
            <person name="Hutchinson M.I."/>
            <person name="Powell A.J."/>
            <person name="Barry K."/>
            <person name="Miller A.N."/>
            <person name="Grigoriev I.V."/>
            <person name="Debuchy R."/>
            <person name="Gladieux P."/>
            <person name="Thoren M.H."/>
            <person name="Johannesson H."/>
        </authorList>
    </citation>
    <scope>NUCLEOTIDE SEQUENCE</scope>
    <source>
        <strain evidence="3">CBS 892.96</strain>
    </source>
</reference>
<gene>
    <name evidence="3" type="ORF">QBC36DRAFT_332932</name>
</gene>
<accession>A0AAN7A470</accession>
<evidence type="ECO:0008006" key="5">
    <source>
        <dbReference type="Google" id="ProtNLM"/>
    </source>
</evidence>
<evidence type="ECO:0000256" key="1">
    <source>
        <dbReference type="SAM" id="MobiDB-lite"/>
    </source>
</evidence>
<feature type="signal peptide" evidence="2">
    <location>
        <begin position="1"/>
        <end position="30"/>
    </location>
</feature>
<organism evidence="3 4">
    <name type="scientific">Triangularia setosa</name>
    <dbReference type="NCBI Taxonomy" id="2587417"/>
    <lineage>
        <taxon>Eukaryota</taxon>
        <taxon>Fungi</taxon>
        <taxon>Dikarya</taxon>
        <taxon>Ascomycota</taxon>
        <taxon>Pezizomycotina</taxon>
        <taxon>Sordariomycetes</taxon>
        <taxon>Sordariomycetidae</taxon>
        <taxon>Sordariales</taxon>
        <taxon>Podosporaceae</taxon>
        <taxon>Triangularia</taxon>
    </lineage>
</organism>
<keyword evidence="4" id="KW-1185">Reference proteome</keyword>
<dbReference type="Proteomes" id="UP001302321">
    <property type="component" value="Unassembled WGS sequence"/>
</dbReference>